<feature type="transmembrane region" description="Helical" evidence="9">
    <location>
        <begin position="110"/>
        <end position="126"/>
    </location>
</feature>
<protein>
    <recommendedName>
        <fullName evidence="2">histidine kinase</fullName>
        <ecNumber evidence="2">2.7.13.3</ecNumber>
    </recommendedName>
</protein>
<reference evidence="11 12" key="1">
    <citation type="submission" date="2021-03" db="EMBL/GenBank/DDBJ databases">
        <title>Sequencing the genomes of 1000 actinobacteria strains.</title>
        <authorList>
            <person name="Klenk H.-P."/>
        </authorList>
    </citation>
    <scope>NUCLEOTIDE SEQUENCE [LARGE SCALE GENOMIC DNA]</scope>
    <source>
        <strain evidence="11 12">DSM 45510</strain>
    </source>
</reference>
<dbReference type="InterPro" id="IPR050482">
    <property type="entry name" value="Sensor_HK_TwoCompSys"/>
</dbReference>
<dbReference type="Gene3D" id="3.30.565.10">
    <property type="entry name" value="Histidine kinase-like ATPase, C-terminal domain"/>
    <property type="match status" value="1"/>
</dbReference>
<dbReference type="Pfam" id="PF23539">
    <property type="entry name" value="DUF7134"/>
    <property type="match status" value="1"/>
</dbReference>
<name>A0ABS4PLW7_9PSEU</name>
<dbReference type="SUPFAM" id="SSF55874">
    <property type="entry name" value="ATPase domain of HSP90 chaperone/DNA topoisomerase II/histidine kinase"/>
    <property type="match status" value="1"/>
</dbReference>
<evidence type="ECO:0000313" key="12">
    <source>
        <dbReference type="Proteomes" id="UP000741013"/>
    </source>
</evidence>
<keyword evidence="9" id="KW-1133">Transmembrane helix</keyword>
<feature type="transmembrane region" description="Helical" evidence="9">
    <location>
        <begin position="74"/>
        <end position="104"/>
    </location>
</feature>
<keyword evidence="9" id="KW-0812">Transmembrane</keyword>
<evidence type="ECO:0000256" key="1">
    <source>
        <dbReference type="ARBA" id="ARBA00000085"/>
    </source>
</evidence>
<keyword evidence="4" id="KW-0808">Transferase</keyword>
<evidence type="ECO:0000313" key="11">
    <source>
        <dbReference type="EMBL" id="MBP2179843.1"/>
    </source>
</evidence>
<dbReference type="EMBL" id="JAGGMS010000001">
    <property type="protein sequence ID" value="MBP2179843.1"/>
    <property type="molecule type" value="Genomic_DNA"/>
</dbReference>
<keyword evidence="8" id="KW-0902">Two-component regulatory system</keyword>
<evidence type="ECO:0000256" key="7">
    <source>
        <dbReference type="ARBA" id="ARBA00022840"/>
    </source>
</evidence>
<dbReference type="InterPro" id="IPR036890">
    <property type="entry name" value="HATPase_C_sf"/>
</dbReference>
<organism evidence="11 12">
    <name type="scientific">Amycolatopsis magusensis</name>
    <dbReference type="NCBI Taxonomy" id="882444"/>
    <lineage>
        <taxon>Bacteria</taxon>
        <taxon>Bacillati</taxon>
        <taxon>Actinomycetota</taxon>
        <taxon>Actinomycetes</taxon>
        <taxon>Pseudonocardiales</taxon>
        <taxon>Pseudonocardiaceae</taxon>
        <taxon>Amycolatopsis</taxon>
    </lineage>
</organism>
<dbReference type="InterPro" id="IPR003594">
    <property type="entry name" value="HATPase_dom"/>
</dbReference>
<evidence type="ECO:0000256" key="4">
    <source>
        <dbReference type="ARBA" id="ARBA00022679"/>
    </source>
</evidence>
<evidence type="ECO:0000259" key="10">
    <source>
        <dbReference type="SMART" id="SM00387"/>
    </source>
</evidence>
<comment type="catalytic activity">
    <reaction evidence="1">
        <text>ATP + protein L-histidine = ADP + protein N-phospho-L-histidine.</text>
        <dbReference type="EC" id="2.7.13.3"/>
    </reaction>
</comment>
<dbReference type="InterPro" id="IPR011712">
    <property type="entry name" value="Sig_transdc_His_kin_sub3_dim/P"/>
</dbReference>
<dbReference type="EC" id="2.7.13.3" evidence="2"/>
<feature type="transmembrane region" description="Helical" evidence="9">
    <location>
        <begin position="133"/>
        <end position="151"/>
    </location>
</feature>
<evidence type="ECO:0000256" key="2">
    <source>
        <dbReference type="ARBA" id="ARBA00012438"/>
    </source>
</evidence>
<comment type="caution">
    <text evidence="11">The sequence shown here is derived from an EMBL/GenBank/DDBJ whole genome shotgun (WGS) entry which is preliminary data.</text>
</comment>
<sequence length="402" mass="43342">MRRLSLWLRKHPMVGDSCIALLLLLFDLLLFVVSDTEQTGLAIHPWYVTVPLDFLVVLPVVFRRKRPVWAAYAALLLGAVHGGLELGVAGFFAGTIAVYTLVVYAGRRHGALYLLISVTTSVLQLIVQRTDELAINIVLIVLANAFCWLLGEFVGARRAYHAEVEARLHLLETERDQATRIAVANERGRIARELHDVVAHAVSVIVVQADGASYAIRSNPDLAERAVQTISETGRGALAELRRLLDVLRNEDADNEPRVPQPNANSLTELAQRVGAAGVPVDVEVDENFDDLPAGVSLGVYRIVQESLTNTLKHGGPGAKAVVKVHREADGVRIEVSDNGNGVRPVPVPARGATSAVAQLPGGNGLIGMRERANVLGGKLEVGPRPGGGWRVHATLPVRLDS</sequence>
<dbReference type="Pfam" id="PF02518">
    <property type="entry name" value="HATPase_c"/>
    <property type="match status" value="1"/>
</dbReference>
<feature type="domain" description="Histidine kinase/HSP90-like ATPase" evidence="10">
    <location>
        <begin position="295"/>
        <end position="400"/>
    </location>
</feature>
<evidence type="ECO:0000256" key="5">
    <source>
        <dbReference type="ARBA" id="ARBA00022741"/>
    </source>
</evidence>
<dbReference type="Pfam" id="PF07730">
    <property type="entry name" value="HisKA_3"/>
    <property type="match status" value="1"/>
</dbReference>
<dbReference type="Gene3D" id="1.20.5.1930">
    <property type="match status" value="1"/>
</dbReference>
<dbReference type="GO" id="GO:0016301">
    <property type="term" value="F:kinase activity"/>
    <property type="evidence" value="ECO:0007669"/>
    <property type="project" value="UniProtKB-KW"/>
</dbReference>
<gene>
    <name evidence="11" type="ORF">JOM49_001369</name>
</gene>
<dbReference type="Proteomes" id="UP000741013">
    <property type="component" value="Unassembled WGS sequence"/>
</dbReference>
<keyword evidence="9" id="KW-0472">Membrane</keyword>
<proteinExistence type="predicted"/>
<accession>A0ABS4PLW7</accession>
<dbReference type="CDD" id="cd16917">
    <property type="entry name" value="HATPase_UhpB-NarQ-NarX-like"/>
    <property type="match status" value="1"/>
</dbReference>
<dbReference type="PANTHER" id="PTHR24421:SF10">
    <property type="entry name" value="NITRATE_NITRITE SENSOR PROTEIN NARQ"/>
    <property type="match status" value="1"/>
</dbReference>
<keyword evidence="7" id="KW-0067">ATP-binding</keyword>
<dbReference type="InterPro" id="IPR055558">
    <property type="entry name" value="DUF7134"/>
</dbReference>
<dbReference type="PANTHER" id="PTHR24421">
    <property type="entry name" value="NITRATE/NITRITE SENSOR PROTEIN NARX-RELATED"/>
    <property type="match status" value="1"/>
</dbReference>
<keyword evidence="5" id="KW-0547">Nucleotide-binding</keyword>
<evidence type="ECO:0000256" key="8">
    <source>
        <dbReference type="ARBA" id="ARBA00023012"/>
    </source>
</evidence>
<dbReference type="SMART" id="SM00387">
    <property type="entry name" value="HATPase_c"/>
    <property type="match status" value="1"/>
</dbReference>
<keyword evidence="3" id="KW-0597">Phosphoprotein</keyword>
<evidence type="ECO:0000256" key="9">
    <source>
        <dbReference type="SAM" id="Phobius"/>
    </source>
</evidence>
<feature type="transmembrane region" description="Helical" evidence="9">
    <location>
        <begin position="44"/>
        <end position="62"/>
    </location>
</feature>
<keyword evidence="6 11" id="KW-0418">Kinase</keyword>
<evidence type="ECO:0000256" key="6">
    <source>
        <dbReference type="ARBA" id="ARBA00022777"/>
    </source>
</evidence>
<keyword evidence="12" id="KW-1185">Reference proteome</keyword>
<evidence type="ECO:0000256" key="3">
    <source>
        <dbReference type="ARBA" id="ARBA00022553"/>
    </source>
</evidence>